<feature type="compositionally biased region" description="Low complexity" evidence="7">
    <location>
        <begin position="654"/>
        <end position="682"/>
    </location>
</feature>
<name>A0ABQ8HHV3_9ROSI</name>
<dbReference type="EMBL" id="JAFEMO010000010">
    <property type="protein sequence ID" value="KAH7560659.1"/>
    <property type="molecule type" value="Genomic_DNA"/>
</dbReference>
<keyword evidence="2 6" id="KW-0863">Zinc-finger</keyword>
<evidence type="ECO:0000313" key="9">
    <source>
        <dbReference type="EMBL" id="KAH7560659.1"/>
    </source>
</evidence>
<keyword evidence="1 6" id="KW-0479">Metal-binding</keyword>
<dbReference type="PROSITE" id="PS50103">
    <property type="entry name" value="ZF_C3H1"/>
    <property type="match status" value="1"/>
</dbReference>
<dbReference type="SUPFAM" id="SSF90229">
    <property type="entry name" value="CCCH zinc finger"/>
    <property type="match status" value="1"/>
</dbReference>
<dbReference type="PANTHER" id="PTHR24009:SF20">
    <property type="entry name" value="RNA-BINDING (RRM_RBD_RNP MOTIFS) FAMILY PROTEIN"/>
    <property type="match status" value="1"/>
</dbReference>
<feature type="zinc finger region" description="C3H1-type" evidence="6">
    <location>
        <begin position="203"/>
        <end position="225"/>
    </location>
</feature>
<proteinExistence type="predicted"/>
<dbReference type="InterPro" id="IPR035979">
    <property type="entry name" value="RBD_domain_sf"/>
</dbReference>
<evidence type="ECO:0000313" key="10">
    <source>
        <dbReference type="Proteomes" id="UP000827721"/>
    </source>
</evidence>
<keyword evidence="3 6" id="KW-0862">Zinc</keyword>
<sequence length="682" mass="75130">MDSENASKIMGYILIQDFKEGDLVSLAFGPETLLQSLVFKARIHLGLSSNTMSTAIPPTNHPTFARVSPRVANNGFVDFEQNMSLSDPKASPFLSYDNIRSGSCLVPGVSHLNNGGGCGGVVGGDIGSNSRNTCGGDLVDEHQFNDYLSFLNENSKNEEFNCEVRNWGQDVTNGDTHLHRRSFSASDVCFGTDDASFGAGYAPCHYFARGFCKNGDNCKFVHGDFGDNVDGNGVLVGSPSKMNGLYLQLEEMMRLKAQQQQRLAASQFAAAGVSSLPYDKRMNFLLQQQNDAQRVARAAMMLGDDFHKFGCGRPERNDFFAIGLAEKVNSASRQIYLTFPADSTFKDEDVSNYFNLKGLDAGFSVIDTPDCVGPYCSMGVKLQFQGWCQYECIFGPVQDVRIPYQQRRMFGFVTFLHPETVKLVLTRGNPHFICDSRVLVKPYKEKGKAADRRQQQFERGNFSPCSSPSGVDSVDSYDLNLGTTNFYNTREMMLRRKLEEQAKLQQAIEFQSRRFMNLQLPDLKNHIHHHQRSLSVGAPLTLHSHDVNQNAILPADGMNQEVLEGESPVVKVPSTTNAATEQHPRQEVNGACIQQNDSGSSREDTNSERSDLHEHGHESNVDNVLPDTLFASPTKKSAESRTPNSSILAEANASTAVADSSLSSESSPEMPTTSTTDMASHD</sequence>
<dbReference type="PANTHER" id="PTHR24009">
    <property type="entry name" value="RNA-BINDING (RRM/RBD/RNP MOTIFS)"/>
    <property type="match status" value="1"/>
</dbReference>
<keyword evidence="4" id="KW-0694">RNA-binding</keyword>
<gene>
    <name evidence="9" type="ORF">JRO89_XS10G0063900</name>
</gene>
<evidence type="ECO:0000256" key="1">
    <source>
        <dbReference type="ARBA" id="ARBA00022723"/>
    </source>
</evidence>
<accession>A0ABQ8HHV3</accession>
<keyword evidence="10" id="KW-1185">Reference proteome</keyword>
<feature type="compositionally biased region" description="Basic and acidic residues" evidence="7">
    <location>
        <begin position="600"/>
        <end position="620"/>
    </location>
</feature>
<evidence type="ECO:0000256" key="2">
    <source>
        <dbReference type="ARBA" id="ARBA00022771"/>
    </source>
</evidence>
<dbReference type="Gene3D" id="3.30.70.330">
    <property type="match status" value="1"/>
</dbReference>
<dbReference type="Pfam" id="PF23182">
    <property type="entry name" value="PABC_AtC3H46"/>
    <property type="match status" value="1"/>
</dbReference>
<evidence type="ECO:0000259" key="8">
    <source>
        <dbReference type="PROSITE" id="PS50103"/>
    </source>
</evidence>
<protein>
    <recommendedName>
        <fullName evidence="8">C3H1-type domain-containing protein</fullName>
    </recommendedName>
</protein>
<dbReference type="Gene3D" id="4.10.1000.10">
    <property type="entry name" value="Zinc finger, CCCH-type"/>
    <property type="match status" value="1"/>
</dbReference>
<dbReference type="Pfam" id="PF00642">
    <property type="entry name" value="zf-CCCH"/>
    <property type="match status" value="1"/>
</dbReference>
<evidence type="ECO:0000256" key="3">
    <source>
        <dbReference type="ARBA" id="ARBA00022833"/>
    </source>
</evidence>
<keyword evidence="5" id="KW-0238">DNA-binding</keyword>
<feature type="domain" description="C3H1-type" evidence="8">
    <location>
        <begin position="203"/>
        <end position="225"/>
    </location>
</feature>
<evidence type="ECO:0000256" key="7">
    <source>
        <dbReference type="SAM" id="MobiDB-lite"/>
    </source>
</evidence>
<evidence type="ECO:0000256" key="5">
    <source>
        <dbReference type="ARBA" id="ARBA00023125"/>
    </source>
</evidence>
<feature type="region of interest" description="Disordered" evidence="7">
    <location>
        <begin position="573"/>
        <end position="682"/>
    </location>
</feature>
<reference evidence="9 10" key="1">
    <citation type="submission" date="2021-02" db="EMBL/GenBank/DDBJ databases">
        <title>Plant Genome Project.</title>
        <authorList>
            <person name="Zhang R.-G."/>
        </authorList>
    </citation>
    <scope>NUCLEOTIDE SEQUENCE [LARGE SCALE GENOMIC DNA]</scope>
    <source>
        <tissue evidence="9">Leaves</tissue>
    </source>
</reference>
<dbReference type="SUPFAM" id="SSF54928">
    <property type="entry name" value="RNA-binding domain, RBD"/>
    <property type="match status" value="1"/>
</dbReference>
<dbReference type="SMART" id="SM00356">
    <property type="entry name" value="ZnF_C3H1"/>
    <property type="match status" value="1"/>
</dbReference>
<dbReference type="InterPro" id="IPR012677">
    <property type="entry name" value="Nucleotide-bd_a/b_plait_sf"/>
</dbReference>
<dbReference type="InterPro" id="IPR056276">
    <property type="entry name" value="AtC3H46-like_PABC-like"/>
</dbReference>
<evidence type="ECO:0000256" key="6">
    <source>
        <dbReference type="PROSITE-ProRule" id="PRU00723"/>
    </source>
</evidence>
<comment type="caution">
    <text evidence="9">The sequence shown here is derived from an EMBL/GenBank/DDBJ whole genome shotgun (WGS) entry which is preliminary data.</text>
</comment>
<evidence type="ECO:0000256" key="4">
    <source>
        <dbReference type="ARBA" id="ARBA00022884"/>
    </source>
</evidence>
<dbReference type="InterPro" id="IPR000571">
    <property type="entry name" value="Znf_CCCH"/>
</dbReference>
<dbReference type="Proteomes" id="UP000827721">
    <property type="component" value="Unassembled WGS sequence"/>
</dbReference>
<organism evidence="9 10">
    <name type="scientific">Xanthoceras sorbifolium</name>
    <dbReference type="NCBI Taxonomy" id="99658"/>
    <lineage>
        <taxon>Eukaryota</taxon>
        <taxon>Viridiplantae</taxon>
        <taxon>Streptophyta</taxon>
        <taxon>Embryophyta</taxon>
        <taxon>Tracheophyta</taxon>
        <taxon>Spermatophyta</taxon>
        <taxon>Magnoliopsida</taxon>
        <taxon>eudicotyledons</taxon>
        <taxon>Gunneridae</taxon>
        <taxon>Pentapetalae</taxon>
        <taxon>rosids</taxon>
        <taxon>malvids</taxon>
        <taxon>Sapindales</taxon>
        <taxon>Sapindaceae</taxon>
        <taxon>Xanthoceroideae</taxon>
        <taxon>Xanthoceras</taxon>
    </lineage>
</organism>
<dbReference type="InterPro" id="IPR036855">
    <property type="entry name" value="Znf_CCCH_sf"/>
</dbReference>